<dbReference type="InterPro" id="IPR036318">
    <property type="entry name" value="FAD-bd_PCMH-like_sf"/>
</dbReference>
<dbReference type="Gene3D" id="3.30.465.10">
    <property type="match status" value="1"/>
</dbReference>
<feature type="binding site" evidence="11">
    <location>
        <begin position="263"/>
        <end position="266"/>
    </location>
    <ligand>
        <name>FAD</name>
        <dbReference type="ChEBI" id="CHEBI:57692"/>
    </ligand>
</feature>
<comment type="pathway">
    <text evidence="2 13">Glycerolipid metabolism; ether lipid biosynthesis.</text>
</comment>
<comment type="similarity">
    <text evidence="3 13">Belongs to the FAD-binding oxidoreductase/transferase type 4 family.</text>
</comment>
<evidence type="ECO:0000256" key="8">
    <source>
        <dbReference type="ARBA" id="ARBA00023140"/>
    </source>
</evidence>
<dbReference type="InterPro" id="IPR025650">
    <property type="entry name" value="Alkyl-DHAP_Synthase"/>
</dbReference>
<evidence type="ECO:0000256" key="4">
    <source>
        <dbReference type="ARBA" id="ARBA00011738"/>
    </source>
</evidence>
<dbReference type="EMBL" id="UFQT01002628">
    <property type="protein sequence ID" value="SSX33803.1"/>
    <property type="molecule type" value="Genomic_DNA"/>
</dbReference>
<reference evidence="16" key="2">
    <citation type="submission" date="2018-07" db="EMBL/GenBank/DDBJ databases">
        <authorList>
            <person name="Quirk P.G."/>
            <person name="Krulwich T.A."/>
        </authorList>
    </citation>
    <scope>NUCLEOTIDE SEQUENCE</scope>
</reference>
<comment type="catalytic activity">
    <reaction evidence="13">
        <text>a long chain fatty alcohol + a 1-acylglycerone 3-phosphate = a 1-O-alkylglycerone 3-phosphate + a long-chain fatty acid + H(+)</text>
        <dbReference type="Rhea" id="RHEA:36171"/>
        <dbReference type="ChEBI" id="CHEBI:15378"/>
        <dbReference type="ChEBI" id="CHEBI:17135"/>
        <dbReference type="ChEBI" id="CHEBI:57534"/>
        <dbReference type="ChEBI" id="CHEBI:57560"/>
        <dbReference type="ChEBI" id="CHEBI:73315"/>
        <dbReference type="EC" id="2.5.1.26"/>
    </reaction>
</comment>
<dbReference type="PANTHER" id="PTHR46568:SF1">
    <property type="entry name" value="ALKYLDIHYDROXYACETONEPHOSPHATE SYNTHASE, PEROXISOMAL"/>
    <property type="match status" value="1"/>
</dbReference>
<evidence type="ECO:0000256" key="1">
    <source>
        <dbReference type="ARBA" id="ARBA00004275"/>
    </source>
</evidence>
<dbReference type="InterPro" id="IPR016169">
    <property type="entry name" value="FAD-bd_PCMH_sub2"/>
</dbReference>
<comment type="subunit">
    <text evidence="4 13">Homodimer.</text>
</comment>
<dbReference type="InterPro" id="IPR016166">
    <property type="entry name" value="FAD-bd_PCMH"/>
</dbReference>
<dbReference type="InterPro" id="IPR004113">
    <property type="entry name" value="FAD-bd_oxidored_4_C"/>
</dbReference>
<comment type="cofactor">
    <cofactor evidence="11 13">
        <name>FAD</name>
        <dbReference type="ChEBI" id="CHEBI:57692"/>
    </cofactor>
</comment>
<dbReference type="GO" id="GO:0008611">
    <property type="term" value="P:ether lipid biosynthetic process"/>
    <property type="evidence" value="ECO:0007669"/>
    <property type="project" value="UniProtKB-UniPathway"/>
</dbReference>
<proteinExistence type="inferred from homology"/>
<dbReference type="GO" id="GO:0071949">
    <property type="term" value="F:FAD binding"/>
    <property type="evidence" value="ECO:0007669"/>
    <property type="project" value="InterPro"/>
</dbReference>
<sequence length="619" mass="69214">MSADQAKDNNGSKNNNSTVLDKLAVKEIKSAVPKKRQELLKWYGWGYQDSYFSYNNGQIVFNGTRYPIGGGVSLPLFKDYVMKRLNIELTKQPQIPNLPKSFPAPIICDEFLLALKSHNFDYSIDGEDRLVRSHGQTLHDIYSLRHGGFKRIPDIIVWPKCHQDVETLVVLGNKYDVALIPYGGGTSVSGAASCPQNETRCMVILDTSQMNRMLWLDKENLVGCFEAGIIGQDLERELKKVNLTVGHEPDSYEFSSLGGWVATRASGMKKNVYGNIEDIVVRVKMVTSKGTLERNISAPRVSSGPDFNHIILGSEGTLGVVTEVQLKVRPLPEVRKYGSLVFPNFSSGVKCMREVAKRRCQPASIRLVDNEQFKMGQTMRPGKSFMTSCMEYIKKTYLTTIKGFDLDKLVVATLLFEGDAQSVAQQEKLIEEIAQKFGGISAGAKNGEKGYMLTFVIAYIRDMALDYSVVAESFETSTSWDRCESLCRNVRQTVDKECARHGIKFYVVSHRVTQTYDAGCCIYFYFGFNYSDLKDPVHTFEEIEAKARDEILASGGSISHHHGVGKIRSKWYPQTISNVGVNLFKAAKQELDPKNIFAVGNLVTDETETNQGDSVKSKL</sequence>
<evidence type="ECO:0000256" key="5">
    <source>
        <dbReference type="ARBA" id="ARBA00012385"/>
    </source>
</evidence>
<dbReference type="InterPro" id="IPR016167">
    <property type="entry name" value="FAD-bd_PCMH_sub1"/>
</dbReference>
<accession>A0A336MYR2</accession>
<dbReference type="PROSITE" id="PS51387">
    <property type="entry name" value="FAD_PCMH"/>
    <property type="match status" value="1"/>
</dbReference>
<comment type="function">
    <text evidence="13">Catalyzes the exchange of an acyl for a long-chain alkyl group and the formation of the ether bond in the biosynthesis of ether phospholipids.</text>
</comment>
<evidence type="ECO:0000259" key="14">
    <source>
        <dbReference type="PROSITE" id="PS51387"/>
    </source>
</evidence>
<feature type="site" description="Important for enzyme activity" evidence="12">
    <location>
        <position position="366"/>
    </location>
</feature>
<keyword evidence="13" id="KW-0443">Lipid metabolism</keyword>
<organism evidence="16">
    <name type="scientific">Culicoides sonorensis</name>
    <name type="common">Biting midge</name>
    <dbReference type="NCBI Taxonomy" id="179676"/>
    <lineage>
        <taxon>Eukaryota</taxon>
        <taxon>Metazoa</taxon>
        <taxon>Ecdysozoa</taxon>
        <taxon>Arthropoda</taxon>
        <taxon>Hexapoda</taxon>
        <taxon>Insecta</taxon>
        <taxon>Pterygota</taxon>
        <taxon>Neoptera</taxon>
        <taxon>Endopterygota</taxon>
        <taxon>Diptera</taxon>
        <taxon>Nematocera</taxon>
        <taxon>Chironomoidea</taxon>
        <taxon>Ceratopogonidae</taxon>
        <taxon>Ceratopogoninae</taxon>
        <taxon>Culicoides</taxon>
        <taxon>Monoculicoides</taxon>
    </lineage>
</organism>
<feature type="binding site" evidence="10">
    <location>
        <position position="461"/>
    </location>
    <ligand>
        <name>substrate</name>
    </ligand>
</feature>
<protein>
    <recommendedName>
        <fullName evidence="5 13">Alkylglycerone-phosphate synthase</fullName>
        <shortName evidence="13">Alkyl-DHAP synthase</shortName>
        <ecNumber evidence="5 13">2.5.1.26</ecNumber>
    </recommendedName>
</protein>
<dbReference type="EMBL" id="UFQS01002628">
    <property type="protein sequence ID" value="SSX14393.1"/>
    <property type="molecule type" value="Genomic_DNA"/>
</dbReference>
<dbReference type="SUPFAM" id="SSF56176">
    <property type="entry name" value="FAD-binding/transporter-associated domain-like"/>
    <property type="match status" value="1"/>
</dbReference>
<dbReference type="OMA" id="VDVLDWC"/>
<evidence type="ECO:0000256" key="10">
    <source>
        <dbReference type="PIRSR" id="PIRSR625650-2"/>
    </source>
</evidence>
<dbReference type="Gene3D" id="3.30.300.330">
    <property type="match status" value="1"/>
</dbReference>
<feature type="binding site" evidence="11">
    <location>
        <begin position="181"/>
        <end position="187"/>
    </location>
    <ligand>
        <name>FAD</name>
        <dbReference type="ChEBI" id="CHEBI:57692"/>
    </ligand>
</feature>
<evidence type="ECO:0000256" key="6">
    <source>
        <dbReference type="ARBA" id="ARBA00022630"/>
    </source>
</evidence>
<dbReference type="UniPathway" id="UPA00781"/>
<evidence type="ECO:0000256" key="3">
    <source>
        <dbReference type="ARBA" id="ARBA00008000"/>
    </source>
</evidence>
<evidence type="ECO:0000256" key="9">
    <source>
        <dbReference type="PIRSR" id="PIRSR625650-1"/>
    </source>
</evidence>
<dbReference type="Gene3D" id="3.30.43.10">
    <property type="entry name" value="Uridine Diphospho-n-acetylenolpyruvylglucosamine Reductase, domain 2"/>
    <property type="match status" value="1"/>
</dbReference>
<evidence type="ECO:0000256" key="11">
    <source>
        <dbReference type="PIRSR" id="PIRSR625650-3"/>
    </source>
</evidence>
<keyword evidence="13" id="KW-0808">Transferase</keyword>
<evidence type="ECO:0000313" key="15">
    <source>
        <dbReference type="EMBL" id="SSX14393.1"/>
    </source>
</evidence>
<feature type="domain" description="FAD-binding PCMH-type" evidence="14">
    <location>
        <begin position="149"/>
        <end position="331"/>
    </location>
</feature>
<keyword evidence="8 13" id="KW-0576">Peroxisome</keyword>
<dbReference type="Pfam" id="PF01565">
    <property type="entry name" value="FAD_binding_4"/>
    <property type="match status" value="1"/>
</dbReference>
<dbReference type="InterPro" id="IPR006094">
    <property type="entry name" value="Oxid_FAD_bind_N"/>
</dbReference>
<dbReference type="InterPro" id="IPR016164">
    <property type="entry name" value="FAD-linked_Oxase-like_C"/>
</dbReference>
<dbReference type="VEuPathDB" id="VectorBase:CSON006965"/>
<dbReference type="GO" id="GO:0008609">
    <property type="term" value="F:alkylglycerone-phosphate synthase activity"/>
    <property type="evidence" value="ECO:0007669"/>
    <property type="project" value="UniProtKB-EC"/>
</dbReference>
<dbReference type="Gene3D" id="3.30.70.3450">
    <property type="match status" value="1"/>
</dbReference>
<name>A0A336MYR2_CULSO</name>
<feature type="active site" description="Proton donor/acceptor" evidence="9">
    <location>
        <position position="523"/>
    </location>
</feature>
<dbReference type="SUPFAM" id="SSF55103">
    <property type="entry name" value="FAD-linked oxidases, C-terminal domain"/>
    <property type="match status" value="1"/>
</dbReference>
<reference evidence="15" key="1">
    <citation type="submission" date="2018-04" db="EMBL/GenBank/DDBJ databases">
        <authorList>
            <person name="Go L.Y."/>
            <person name="Mitchell J.A."/>
        </authorList>
    </citation>
    <scope>NUCLEOTIDE SEQUENCE</scope>
    <source>
        <tissue evidence="15">Whole organism</tissue>
    </source>
</reference>
<gene>
    <name evidence="16" type="primary">CSON006965</name>
</gene>
<evidence type="ECO:0000256" key="7">
    <source>
        <dbReference type="ARBA" id="ARBA00022827"/>
    </source>
</evidence>
<dbReference type="GO" id="GO:0005777">
    <property type="term" value="C:peroxisome"/>
    <property type="evidence" value="ECO:0007669"/>
    <property type="project" value="UniProtKB-SubCell"/>
</dbReference>
<evidence type="ECO:0000256" key="2">
    <source>
        <dbReference type="ARBA" id="ARBA00004670"/>
    </source>
</evidence>
<evidence type="ECO:0000256" key="12">
    <source>
        <dbReference type="PIRSR" id="PIRSR625650-4"/>
    </source>
</evidence>
<dbReference type="Gene3D" id="1.10.45.10">
    <property type="entry name" value="Vanillyl-alcohol Oxidase, Chain A, domain 4"/>
    <property type="match status" value="1"/>
</dbReference>
<dbReference type="EC" id="2.5.1.26" evidence="5 13"/>
<dbReference type="Gene3D" id="3.30.160.650">
    <property type="match status" value="1"/>
</dbReference>
<keyword evidence="6 13" id="KW-0285">Flavoprotein</keyword>
<keyword evidence="7 11" id="KW-0274">FAD</keyword>
<evidence type="ECO:0000256" key="13">
    <source>
        <dbReference type="RuleBase" id="RU363113"/>
    </source>
</evidence>
<evidence type="ECO:0000313" key="16">
    <source>
        <dbReference type="EMBL" id="SSX33803.1"/>
    </source>
</evidence>
<keyword evidence="13" id="KW-0444">Lipid biosynthesis</keyword>
<dbReference type="PANTHER" id="PTHR46568">
    <property type="entry name" value="ALKYLDIHYDROXYACETONEPHOSPHATE SYNTHASE, PEROXISOMAL"/>
    <property type="match status" value="1"/>
</dbReference>
<comment type="subcellular location">
    <subcellularLocation>
        <location evidence="1 13">Peroxisome</location>
    </subcellularLocation>
</comment>
<dbReference type="InterPro" id="IPR016171">
    <property type="entry name" value="Vanillyl_alc_oxidase_C-sub2"/>
</dbReference>
<dbReference type="AlphaFoldDB" id="A0A336MYR2"/>
<feature type="binding site" evidence="11">
    <location>
        <begin position="315"/>
        <end position="321"/>
    </location>
    <ligand>
        <name>FAD</name>
        <dbReference type="ChEBI" id="CHEBI:57692"/>
    </ligand>
</feature>
<dbReference type="Pfam" id="PF02913">
    <property type="entry name" value="FAD-oxidase_C"/>
    <property type="match status" value="1"/>
</dbReference>